<dbReference type="OrthoDB" id="441660at2759"/>
<evidence type="ECO:0000259" key="8">
    <source>
        <dbReference type="PROSITE" id="PS50041"/>
    </source>
</evidence>
<reference evidence="9 11" key="2">
    <citation type="journal article" date="2013" name="Nature">
        <title>Insights into bilaterian evolution from three spiralian genomes.</title>
        <authorList>
            <person name="Simakov O."/>
            <person name="Marletaz F."/>
            <person name="Cho S.J."/>
            <person name="Edsinger-Gonzales E."/>
            <person name="Havlak P."/>
            <person name="Hellsten U."/>
            <person name="Kuo D.H."/>
            <person name="Larsson T."/>
            <person name="Lv J."/>
            <person name="Arendt D."/>
            <person name="Savage R."/>
            <person name="Osoegawa K."/>
            <person name="de Jong P."/>
            <person name="Grimwood J."/>
            <person name="Chapman J.A."/>
            <person name="Shapiro H."/>
            <person name="Aerts A."/>
            <person name="Otillar R.P."/>
            <person name="Terry A.Y."/>
            <person name="Boore J.L."/>
            <person name="Grigoriev I.V."/>
            <person name="Lindberg D.R."/>
            <person name="Seaver E.C."/>
            <person name="Weisblat D.A."/>
            <person name="Putnam N.H."/>
            <person name="Rokhsar D.S."/>
        </authorList>
    </citation>
    <scope>NUCLEOTIDE SEQUENCE</scope>
</reference>
<keyword evidence="6" id="KW-0472">Membrane</keyword>
<comment type="subcellular location">
    <subcellularLocation>
        <location evidence="1">Membrane</location>
        <topology evidence="1">Single-pass type II membrane protein</topology>
    </subcellularLocation>
</comment>
<dbReference type="SMART" id="SM00034">
    <property type="entry name" value="CLECT"/>
    <property type="match status" value="1"/>
</dbReference>
<evidence type="ECO:0000256" key="2">
    <source>
        <dbReference type="ARBA" id="ARBA00022692"/>
    </source>
</evidence>
<dbReference type="eggNOG" id="KOG4297">
    <property type="taxonomic scope" value="Eukaryota"/>
</dbReference>
<keyword evidence="4" id="KW-0735">Signal-anchor</keyword>
<dbReference type="GO" id="GO:0030246">
    <property type="term" value="F:carbohydrate binding"/>
    <property type="evidence" value="ECO:0000318"/>
    <property type="project" value="GO_Central"/>
</dbReference>
<evidence type="ECO:0000313" key="9">
    <source>
        <dbReference type="EMBL" id="ESN93437.1"/>
    </source>
</evidence>
<dbReference type="PROSITE" id="PS50041">
    <property type="entry name" value="C_TYPE_LECTIN_2"/>
    <property type="match status" value="1"/>
</dbReference>
<dbReference type="EMBL" id="KB097612">
    <property type="protein sequence ID" value="ESN93437.1"/>
    <property type="molecule type" value="Genomic_DNA"/>
</dbReference>
<feature type="domain" description="C-type lectin" evidence="8">
    <location>
        <begin position="59"/>
        <end position="175"/>
    </location>
</feature>
<dbReference type="Gene3D" id="3.10.100.10">
    <property type="entry name" value="Mannose-Binding Protein A, subunit A"/>
    <property type="match status" value="1"/>
</dbReference>
<dbReference type="EMBL" id="AMQM01007424">
    <property type="status" value="NOT_ANNOTATED_CDS"/>
    <property type="molecule type" value="Genomic_DNA"/>
</dbReference>
<dbReference type="AlphaFoldDB" id="T1FGH3"/>
<feature type="chain" id="PRO_5010980636" description="C-type lectin domain-containing protein" evidence="7">
    <location>
        <begin position="47"/>
        <end position="271"/>
    </location>
</feature>
<dbReference type="GO" id="GO:0006955">
    <property type="term" value="P:immune response"/>
    <property type="evidence" value="ECO:0000318"/>
    <property type="project" value="GO_Central"/>
</dbReference>
<keyword evidence="11" id="KW-1185">Reference proteome</keyword>
<dbReference type="PANTHER" id="PTHR22800:SF252">
    <property type="entry name" value="NATURAL KILLER CELLS ANTIGEN CD94"/>
    <property type="match status" value="1"/>
</dbReference>
<reference evidence="11" key="1">
    <citation type="submission" date="2012-12" db="EMBL/GenBank/DDBJ databases">
        <authorList>
            <person name="Hellsten U."/>
            <person name="Grimwood J."/>
            <person name="Chapman J.A."/>
            <person name="Shapiro H."/>
            <person name="Aerts A."/>
            <person name="Otillar R.P."/>
            <person name="Terry A.Y."/>
            <person name="Boore J.L."/>
            <person name="Simakov O."/>
            <person name="Marletaz F."/>
            <person name="Cho S.-J."/>
            <person name="Edsinger-Gonzales E."/>
            <person name="Havlak P."/>
            <person name="Kuo D.-H."/>
            <person name="Larsson T."/>
            <person name="Lv J."/>
            <person name="Arendt D."/>
            <person name="Savage R."/>
            <person name="Osoegawa K."/>
            <person name="de Jong P."/>
            <person name="Lindberg D.R."/>
            <person name="Seaver E.C."/>
            <person name="Weisblat D.A."/>
            <person name="Putnam N.H."/>
            <person name="Grigoriev I.V."/>
            <person name="Rokhsar D.S."/>
        </authorList>
    </citation>
    <scope>NUCLEOTIDE SEQUENCE</scope>
</reference>
<dbReference type="EnsemblMetazoa" id="HelroT180976">
    <property type="protein sequence ID" value="HelroP180976"/>
    <property type="gene ID" value="HelroG180976"/>
</dbReference>
<evidence type="ECO:0000313" key="10">
    <source>
        <dbReference type="EnsemblMetazoa" id="HelroP180976"/>
    </source>
</evidence>
<evidence type="ECO:0000256" key="6">
    <source>
        <dbReference type="ARBA" id="ARBA00023136"/>
    </source>
</evidence>
<reference evidence="10" key="3">
    <citation type="submission" date="2015-06" db="UniProtKB">
        <authorList>
            <consortium name="EnsemblMetazoa"/>
        </authorList>
    </citation>
    <scope>IDENTIFICATION</scope>
</reference>
<dbReference type="CDD" id="cd00037">
    <property type="entry name" value="CLECT"/>
    <property type="match status" value="1"/>
</dbReference>
<dbReference type="InterPro" id="IPR016186">
    <property type="entry name" value="C-type_lectin-like/link_sf"/>
</dbReference>
<sequence length="271" mass="30866">MTPTFRFNSICLMAGITFMSPQFMNHPVVSKHFLALTMLLVPIVAAQHTKCPNSDWLNYGQSCYYISKTNAGHFFEALQLCRSMKSQLLSIESNDEFNFLLPFLDPLKNYWIGLYRSLCILSEVNNSYWLDGSGMNYLKNVFDGANENTCCTRLAPRFNLWDRNCLAAIYPYICKLPLTIKPIQVALQKRFTKRTSNSSVQSIDVEDVVNNKWCSPSFCAIICLKNWMCAAFNLVPLHRAGCSCQLKGSESWMTFQEVQQNGASHWGVVNI</sequence>
<dbReference type="InterPro" id="IPR001304">
    <property type="entry name" value="C-type_lectin-like"/>
</dbReference>
<keyword evidence="5" id="KW-1133">Transmembrane helix</keyword>
<dbReference type="GO" id="GO:0038187">
    <property type="term" value="F:pattern recognition receptor activity"/>
    <property type="evidence" value="ECO:0000318"/>
    <property type="project" value="GO_Central"/>
</dbReference>
<dbReference type="HOGENOM" id="CLU_103918_0_0_1"/>
<keyword evidence="2" id="KW-0812">Transmembrane</keyword>
<name>T1FGH3_HELRO</name>
<protein>
    <recommendedName>
        <fullName evidence="8">C-type lectin domain-containing protein</fullName>
    </recommendedName>
</protein>
<dbReference type="InParanoid" id="T1FGH3"/>
<dbReference type="STRING" id="6412.T1FGH3"/>
<feature type="signal peptide" evidence="7">
    <location>
        <begin position="1"/>
        <end position="46"/>
    </location>
</feature>
<gene>
    <name evidence="10" type="primary">20207922</name>
    <name evidence="9" type="ORF">HELRODRAFT_180976</name>
</gene>
<dbReference type="Proteomes" id="UP000015101">
    <property type="component" value="Unassembled WGS sequence"/>
</dbReference>
<dbReference type="InterPro" id="IPR016187">
    <property type="entry name" value="CTDL_fold"/>
</dbReference>
<dbReference type="InterPro" id="IPR050919">
    <property type="entry name" value="NKG2/CD94_NK_receptors"/>
</dbReference>
<evidence type="ECO:0000256" key="4">
    <source>
        <dbReference type="ARBA" id="ARBA00022968"/>
    </source>
</evidence>
<dbReference type="RefSeq" id="XP_009028500.1">
    <property type="nucleotide sequence ID" value="XM_009030252.1"/>
</dbReference>
<evidence type="ECO:0000256" key="5">
    <source>
        <dbReference type="ARBA" id="ARBA00022989"/>
    </source>
</evidence>
<accession>T1FGH3</accession>
<dbReference type="GeneID" id="20207922"/>
<keyword evidence="7" id="KW-0732">Signal</keyword>
<dbReference type="Pfam" id="PF00059">
    <property type="entry name" value="Lectin_C"/>
    <property type="match status" value="1"/>
</dbReference>
<evidence type="ECO:0000256" key="7">
    <source>
        <dbReference type="SAM" id="SignalP"/>
    </source>
</evidence>
<dbReference type="PANTHER" id="PTHR22800">
    <property type="entry name" value="C-TYPE LECTIN PROTEINS"/>
    <property type="match status" value="1"/>
</dbReference>
<evidence type="ECO:0000256" key="3">
    <source>
        <dbReference type="ARBA" id="ARBA00022734"/>
    </source>
</evidence>
<keyword evidence="3" id="KW-0430">Lectin</keyword>
<organism evidence="10 11">
    <name type="scientific">Helobdella robusta</name>
    <name type="common">Californian leech</name>
    <dbReference type="NCBI Taxonomy" id="6412"/>
    <lineage>
        <taxon>Eukaryota</taxon>
        <taxon>Metazoa</taxon>
        <taxon>Spiralia</taxon>
        <taxon>Lophotrochozoa</taxon>
        <taxon>Annelida</taxon>
        <taxon>Clitellata</taxon>
        <taxon>Hirudinea</taxon>
        <taxon>Rhynchobdellida</taxon>
        <taxon>Glossiphoniidae</taxon>
        <taxon>Helobdella</taxon>
    </lineage>
</organism>
<dbReference type="CTD" id="20207922"/>
<evidence type="ECO:0000313" key="11">
    <source>
        <dbReference type="Proteomes" id="UP000015101"/>
    </source>
</evidence>
<evidence type="ECO:0000256" key="1">
    <source>
        <dbReference type="ARBA" id="ARBA00004606"/>
    </source>
</evidence>
<dbReference type="GO" id="GO:0009897">
    <property type="term" value="C:external side of plasma membrane"/>
    <property type="evidence" value="ECO:0000318"/>
    <property type="project" value="GO_Central"/>
</dbReference>
<dbReference type="KEGG" id="hro:HELRODRAFT_180976"/>
<proteinExistence type="predicted"/>
<dbReference type="SUPFAM" id="SSF56436">
    <property type="entry name" value="C-type lectin-like"/>
    <property type="match status" value="1"/>
</dbReference>